<evidence type="ECO:0000313" key="3">
    <source>
        <dbReference type="Proteomes" id="UP001500390"/>
    </source>
</evidence>
<feature type="transmembrane region" description="Helical" evidence="1">
    <location>
        <begin position="46"/>
        <end position="68"/>
    </location>
</feature>
<dbReference type="RefSeq" id="WP_159901149.1">
    <property type="nucleotide sequence ID" value="NZ_BAABFX010000004.1"/>
</dbReference>
<evidence type="ECO:0000313" key="2">
    <source>
        <dbReference type="EMBL" id="GAA4386642.1"/>
    </source>
</evidence>
<keyword evidence="3" id="KW-1185">Reference proteome</keyword>
<comment type="caution">
    <text evidence="2">The sequence shown here is derived from an EMBL/GenBank/DDBJ whole genome shotgun (WGS) entry which is preliminary data.</text>
</comment>
<sequence>MTIQSGVLILALLCLGVGIVSDVVISEKVKGPNRGPLDGTFRPQSWRGFSTGLPWYLLGAFLLLLVAWGHW</sequence>
<feature type="transmembrane region" description="Helical" evidence="1">
    <location>
        <begin position="6"/>
        <end position="25"/>
    </location>
</feature>
<keyword evidence="1" id="KW-0812">Transmembrane</keyword>
<protein>
    <submittedName>
        <fullName evidence="2">Uncharacterized protein</fullName>
    </submittedName>
</protein>
<proteinExistence type="predicted"/>
<dbReference type="Proteomes" id="UP001500390">
    <property type="component" value="Unassembled WGS sequence"/>
</dbReference>
<keyword evidence="1" id="KW-0472">Membrane</keyword>
<reference evidence="3" key="1">
    <citation type="journal article" date="2019" name="Int. J. Syst. Evol. Microbiol.">
        <title>The Global Catalogue of Microorganisms (GCM) 10K type strain sequencing project: providing services to taxonomists for standard genome sequencing and annotation.</title>
        <authorList>
            <consortium name="The Broad Institute Genomics Platform"/>
            <consortium name="The Broad Institute Genome Sequencing Center for Infectious Disease"/>
            <person name="Wu L."/>
            <person name="Ma J."/>
        </authorList>
    </citation>
    <scope>NUCLEOTIDE SEQUENCE [LARGE SCALE GENOMIC DNA]</scope>
    <source>
        <strain evidence="3">JCM 17738</strain>
    </source>
</reference>
<accession>A0ABP8J811</accession>
<gene>
    <name evidence="2" type="ORF">GCM10023153_00440</name>
</gene>
<evidence type="ECO:0000256" key="1">
    <source>
        <dbReference type="SAM" id="Phobius"/>
    </source>
</evidence>
<dbReference type="EMBL" id="BAABFX010000004">
    <property type="protein sequence ID" value="GAA4386642.1"/>
    <property type="molecule type" value="Genomic_DNA"/>
</dbReference>
<organism evidence="2 3">
    <name type="scientific">Ornithinibacter aureus</name>
    <dbReference type="NCBI Taxonomy" id="622664"/>
    <lineage>
        <taxon>Bacteria</taxon>
        <taxon>Bacillati</taxon>
        <taxon>Actinomycetota</taxon>
        <taxon>Actinomycetes</taxon>
        <taxon>Micrococcales</taxon>
        <taxon>Intrasporangiaceae</taxon>
        <taxon>Ornithinibacter</taxon>
    </lineage>
</organism>
<name>A0ABP8J811_9MICO</name>
<keyword evidence="1" id="KW-1133">Transmembrane helix</keyword>